<dbReference type="Proteomes" id="UP000316371">
    <property type="component" value="Unassembled WGS sequence"/>
</dbReference>
<protein>
    <recommendedName>
        <fullName evidence="4">RHS repeat-associated core domain-containing protein</fullName>
    </recommendedName>
</protein>
<evidence type="ECO:0008006" key="4">
    <source>
        <dbReference type="Google" id="ProtNLM"/>
    </source>
</evidence>
<sequence length="261" mass="27733">MQLWLSIDPLAEISRRFSPYVYALNNPVFFIDPDGMTAVDPIYGKTGLFGSFHQIGDDGKNDGKIHIVTNNSQSREIENKTEKGDTAIDLSNTDKVTLNGGKATVDGVVASVDAEEKDTSTGANDAGLHEEGGNTQKDANGKVETKAWTPGIKKTGTNNASISPFGGVTKPSASGLLDYWHVHTSGEITSTDPVTNEPVTYSAKPGPSGSTGDMGYQGTLSSQGYNATAIQVDTRGGKTVNFYNSSTTTFSISYESFKKLK</sequence>
<proteinExistence type="predicted"/>
<evidence type="ECO:0000313" key="2">
    <source>
        <dbReference type="EMBL" id="TRX35075.1"/>
    </source>
</evidence>
<keyword evidence="3" id="KW-1185">Reference proteome</keyword>
<dbReference type="Gene3D" id="2.180.10.10">
    <property type="entry name" value="RHS repeat-associated core"/>
    <property type="match status" value="1"/>
</dbReference>
<comment type="caution">
    <text evidence="2">The sequence shown here is derived from an EMBL/GenBank/DDBJ whole genome shotgun (WGS) entry which is preliminary data.</text>
</comment>
<evidence type="ECO:0000313" key="3">
    <source>
        <dbReference type="Proteomes" id="UP000316371"/>
    </source>
</evidence>
<feature type="compositionally biased region" description="Polar residues" evidence="1">
    <location>
        <begin position="188"/>
        <end position="199"/>
    </location>
</feature>
<name>A0A553DQW3_9FLAO</name>
<dbReference type="AlphaFoldDB" id="A0A553DQW3"/>
<dbReference type="OrthoDB" id="878730at2"/>
<gene>
    <name evidence="2" type="ORF">FNW21_15595</name>
</gene>
<dbReference type="RefSeq" id="WP_144257680.1">
    <property type="nucleotide sequence ID" value="NZ_VJZT01000030.1"/>
</dbReference>
<feature type="region of interest" description="Disordered" evidence="1">
    <location>
        <begin position="114"/>
        <end position="143"/>
    </location>
</feature>
<accession>A0A553DQW3</accession>
<dbReference type="EMBL" id="VJZT01000030">
    <property type="protein sequence ID" value="TRX35075.1"/>
    <property type="molecule type" value="Genomic_DNA"/>
</dbReference>
<reference evidence="2 3" key="1">
    <citation type="submission" date="2019-07" db="EMBL/GenBank/DDBJ databases">
        <title>Novel species of Flavobacterium.</title>
        <authorList>
            <person name="Liu Q."/>
            <person name="Xin Y.-H."/>
        </authorList>
    </citation>
    <scope>NUCLEOTIDE SEQUENCE [LARGE SCALE GENOMIC DNA]</scope>
    <source>
        <strain evidence="2 3">LB1R34</strain>
    </source>
</reference>
<organism evidence="2 3">
    <name type="scientific">Flavobacterium restrictum</name>
    <dbReference type="NCBI Taxonomy" id="2594428"/>
    <lineage>
        <taxon>Bacteria</taxon>
        <taxon>Pseudomonadati</taxon>
        <taxon>Bacteroidota</taxon>
        <taxon>Flavobacteriia</taxon>
        <taxon>Flavobacteriales</taxon>
        <taxon>Flavobacteriaceae</taxon>
        <taxon>Flavobacterium</taxon>
    </lineage>
</organism>
<evidence type="ECO:0000256" key="1">
    <source>
        <dbReference type="SAM" id="MobiDB-lite"/>
    </source>
</evidence>
<feature type="region of interest" description="Disordered" evidence="1">
    <location>
        <begin position="188"/>
        <end position="215"/>
    </location>
</feature>